<feature type="chain" id="PRO_5014753542" description="Lipoprotein" evidence="1">
    <location>
        <begin position="27"/>
        <end position="185"/>
    </location>
</feature>
<reference evidence="2 3" key="1">
    <citation type="submission" date="2017-09" db="EMBL/GenBank/DDBJ databases">
        <title>Depth-based differentiation of microbial function through sediment-hosted aquifers and enrichment of novel symbionts in the deep terrestrial subsurface.</title>
        <authorList>
            <person name="Probst A.J."/>
            <person name="Ladd B."/>
            <person name="Jarett J.K."/>
            <person name="Geller-Mcgrath D.E."/>
            <person name="Sieber C.M."/>
            <person name="Emerson J.B."/>
            <person name="Anantharaman K."/>
            <person name="Thomas B.C."/>
            <person name="Malmstrom R."/>
            <person name="Stieglmeier M."/>
            <person name="Klingl A."/>
            <person name="Woyke T."/>
            <person name="Ryan C.M."/>
            <person name="Banfield J.F."/>
        </authorList>
    </citation>
    <scope>NUCLEOTIDE SEQUENCE [LARGE SCALE GENOMIC DNA]</scope>
    <source>
        <strain evidence="2">CG17_big_fil_post_rev_8_21_14_2_50_48_46</strain>
    </source>
</reference>
<dbReference type="PROSITE" id="PS51257">
    <property type="entry name" value="PROKAR_LIPOPROTEIN"/>
    <property type="match status" value="1"/>
</dbReference>
<organism evidence="2 3">
    <name type="scientific">bacterium (Candidatus Blackallbacteria) CG17_big_fil_post_rev_8_21_14_2_50_48_46</name>
    <dbReference type="NCBI Taxonomy" id="2014261"/>
    <lineage>
        <taxon>Bacteria</taxon>
        <taxon>Candidatus Blackallbacteria</taxon>
    </lineage>
</organism>
<accession>A0A2M7G4R7</accession>
<dbReference type="Proteomes" id="UP000231019">
    <property type="component" value="Unassembled WGS sequence"/>
</dbReference>
<evidence type="ECO:0000256" key="1">
    <source>
        <dbReference type="SAM" id="SignalP"/>
    </source>
</evidence>
<sequence>MNKKLNLKICIALLGASCLLVLGACASESESQNSGSSMPPGTKIQLKSEIMYCCWEDLLKFAETKGLAYQELYQKALNGDANALDKLLLFSKELDLRNSSAHAVALTSLLYGLGDSAFAKQLKSLEAKGELKQEHPYFKETMKENLRNLLESGASFSSAAELKGFSLANYAQTAAQLGYTTQGNQ</sequence>
<comment type="caution">
    <text evidence="2">The sequence shown here is derived from an EMBL/GenBank/DDBJ whole genome shotgun (WGS) entry which is preliminary data.</text>
</comment>
<evidence type="ECO:0000313" key="2">
    <source>
        <dbReference type="EMBL" id="PIW16902.1"/>
    </source>
</evidence>
<evidence type="ECO:0000313" key="3">
    <source>
        <dbReference type="Proteomes" id="UP000231019"/>
    </source>
</evidence>
<evidence type="ECO:0008006" key="4">
    <source>
        <dbReference type="Google" id="ProtNLM"/>
    </source>
</evidence>
<dbReference type="AlphaFoldDB" id="A0A2M7G4R7"/>
<keyword evidence="1" id="KW-0732">Signal</keyword>
<feature type="signal peptide" evidence="1">
    <location>
        <begin position="1"/>
        <end position="26"/>
    </location>
</feature>
<gene>
    <name evidence="2" type="ORF">COW36_10930</name>
</gene>
<protein>
    <recommendedName>
        <fullName evidence="4">Lipoprotein</fullName>
    </recommendedName>
</protein>
<name>A0A2M7G4R7_9BACT</name>
<proteinExistence type="predicted"/>
<dbReference type="EMBL" id="PFFQ01000033">
    <property type="protein sequence ID" value="PIW16902.1"/>
    <property type="molecule type" value="Genomic_DNA"/>
</dbReference>